<evidence type="ECO:0000313" key="3">
    <source>
        <dbReference type="Proteomes" id="UP001142055"/>
    </source>
</evidence>
<evidence type="ECO:0000313" key="2">
    <source>
        <dbReference type="EMBL" id="KAJ6224439.1"/>
    </source>
</evidence>
<gene>
    <name evidence="2" type="ORF">RDWZM_002984</name>
</gene>
<comment type="caution">
    <text evidence="2">The sequence shown here is derived from an EMBL/GenBank/DDBJ whole genome shotgun (WGS) entry which is preliminary data.</text>
</comment>
<sequence>MTIRSRKLSTEERSMMISELPDSTLATANIVPQVRCKATMLMGGQMKWFASLLILAIIGTIAVMEVESKPTDGFYRTFQTRSNSLQLLQDLDNYAAKNARPRFGKRFIMGNSSPTSVPIMVSDTEEKPYQSQRPGKAPFSSVIGDRWIVINRDRPLTKLTESYLREILAESERTRESVKDDTGFNQ</sequence>
<accession>A0A9Q0RS33</accession>
<feature type="transmembrane region" description="Helical" evidence="1">
    <location>
        <begin position="48"/>
        <end position="66"/>
    </location>
</feature>
<organism evidence="2 3">
    <name type="scientific">Blomia tropicalis</name>
    <name type="common">Mite</name>
    <dbReference type="NCBI Taxonomy" id="40697"/>
    <lineage>
        <taxon>Eukaryota</taxon>
        <taxon>Metazoa</taxon>
        <taxon>Ecdysozoa</taxon>
        <taxon>Arthropoda</taxon>
        <taxon>Chelicerata</taxon>
        <taxon>Arachnida</taxon>
        <taxon>Acari</taxon>
        <taxon>Acariformes</taxon>
        <taxon>Sarcoptiformes</taxon>
        <taxon>Astigmata</taxon>
        <taxon>Glycyphagoidea</taxon>
        <taxon>Echimyopodidae</taxon>
        <taxon>Blomia</taxon>
    </lineage>
</organism>
<protein>
    <submittedName>
        <fullName evidence="2">Uncharacterized protein</fullName>
    </submittedName>
</protein>
<keyword evidence="1" id="KW-1133">Transmembrane helix</keyword>
<dbReference type="Proteomes" id="UP001142055">
    <property type="component" value="Chromosome 1"/>
</dbReference>
<name>A0A9Q0RS33_BLOTA</name>
<keyword evidence="1" id="KW-0812">Transmembrane</keyword>
<reference evidence="2" key="1">
    <citation type="submission" date="2022-12" db="EMBL/GenBank/DDBJ databases">
        <title>Genome assemblies of Blomia tropicalis.</title>
        <authorList>
            <person name="Cui Y."/>
        </authorList>
    </citation>
    <scope>NUCLEOTIDE SEQUENCE</scope>
    <source>
        <tissue evidence="2">Adult mites</tissue>
    </source>
</reference>
<dbReference type="EMBL" id="JAPWDV010000001">
    <property type="protein sequence ID" value="KAJ6224439.1"/>
    <property type="molecule type" value="Genomic_DNA"/>
</dbReference>
<proteinExistence type="predicted"/>
<evidence type="ECO:0000256" key="1">
    <source>
        <dbReference type="SAM" id="Phobius"/>
    </source>
</evidence>
<keyword evidence="1" id="KW-0472">Membrane</keyword>
<keyword evidence="3" id="KW-1185">Reference proteome</keyword>
<dbReference type="AlphaFoldDB" id="A0A9Q0RS33"/>